<dbReference type="PANTHER" id="PTHR10174">
    <property type="entry name" value="ALPHA-TOCOPHEROL TRANSFER PROTEIN-RELATED"/>
    <property type="match status" value="1"/>
</dbReference>
<dbReference type="OrthoDB" id="6682367at2759"/>
<dbReference type="SUPFAM" id="SSF46938">
    <property type="entry name" value="CRAL/TRIO N-terminal domain"/>
    <property type="match status" value="1"/>
</dbReference>
<evidence type="ECO:0000259" key="1">
    <source>
        <dbReference type="Pfam" id="PF00650"/>
    </source>
</evidence>
<accession>A0A158R8W8</accession>
<dbReference type="EMBL" id="UYRS01018481">
    <property type="protein sequence ID" value="VDK36339.1"/>
    <property type="molecule type" value="Genomic_DNA"/>
</dbReference>
<dbReference type="Proteomes" id="UP000282613">
    <property type="component" value="Unassembled WGS sequence"/>
</dbReference>
<dbReference type="WBParaSite" id="TASK_0000623701-mRNA-1">
    <property type="protein sequence ID" value="TASK_0000623701-mRNA-1"/>
    <property type="gene ID" value="TASK_0000623701"/>
</dbReference>
<protein>
    <submittedName>
        <fullName evidence="4">CRAL-TRIO domain-containing protein</fullName>
    </submittedName>
</protein>
<dbReference type="SUPFAM" id="SSF52087">
    <property type="entry name" value="CRAL/TRIO domain"/>
    <property type="match status" value="1"/>
</dbReference>
<evidence type="ECO:0000313" key="3">
    <source>
        <dbReference type="Proteomes" id="UP000282613"/>
    </source>
</evidence>
<feature type="domain" description="CRAL-TRIO" evidence="1">
    <location>
        <begin position="141"/>
        <end position="252"/>
    </location>
</feature>
<evidence type="ECO:0000313" key="2">
    <source>
        <dbReference type="EMBL" id="VDK36339.1"/>
    </source>
</evidence>
<dbReference type="InterPro" id="IPR036865">
    <property type="entry name" value="CRAL-TRIO_dom_sf"/>
</dbReference>
<dbReference type="InterPro" id="IPR001251">
    <property type="entry name" value="CRAL-TRIO_dom"/>
</dbReference>
<gene>
    <name evidence="2" type="ORF">TASK_LOCUS6238</name>
</gene>
<dbReference type="Gene3D" id="1.10.8.20">
    <property type="entry name" value="N-terminal domain of phosphatidylinositol transfer protein sec14p"/>
    <property type="match status" value="1"/>
</dbReference>
<dbReference type="STRING" id="60517.A0A158R8W8"/>
<sequence>MYPFDVVIFGSQSAVNGTTTYDKFESLCCIGLNCEMATAQNLPSKYVKLAKAQLGEDPENIPAHVEALRRWLSSMPHLTCPDDDNFLLMFLRQSKYVHAKAQARLDNFCTLSTMKSIGDVIWGTPLDLKSKELDSYLNAGLGAWNPDELSVGQIFYYTYKVIFMIALDPRTVIGGTIVILDFSGGTSKQVLRDPNVMKLWSRFLQEAMPLRPCRILFYNEGKLLDTMKNVMMFYMKEKMKKRMVWCGSDAEKIFETEPGLRAVLPPDIGGDGKPLEDLIRANKKRFLEFYGRGDLTGTIKVDESKRPLSARDFLHEYKDYNANVMGRGGTYVKVDQGEI</sequence>
<dbReference type="CDD" id="cd00170">
    <property type="entry name" value="SEC14"/>
    <property type="match status" value="1"/>
</dbReference>
<proteinExistence type="predicted"/>
<organism evidence="4">
    <name type="scientific">Taenia asiatica</name>
    <name type="common">Asian tapeworm</name>
    <dbReference type="NCBI Taxonomy" id="60517"/>
    <lineage>
        <taxon>Eukaryota</taxon>
        <taxon>Metazoa</taxon>
        <taxon>Spiralia</taxon>
        <taxon>Lophotrochozoa</taxon>
        <taxon>Platyhelminthes</taxon>
        <taxon>Cestoda</taxon>
        <taxon>Eucestoda</taxon>
        <taxon>Cyclophyllidea</taxon>
        <taxon>Taeniidae</taxon>
        <taxon>Taenia</taxon>
    </lineage>
</organism>
<reference evidence="2 3" key="2">
    <citation type="submission" date="2018-11" db="EMBL/GenBank/DDBJ databases">
        <authorList>
            <consortium name="Pathogen Informatics"/>
        </authorList>
    </citation>
    <scope>NUCLEOTIDE SEQUENCE [LARGE SCALE GENOMIC DNA]</scope>
</reference>
<dbReference type="GO" id="GO:0016020">
    <property type="term" value="C:membrane"/>
    <property type="evidence" value="ECO:0007669"/>
    <property type="project" value="TreeGrafter"/>
</dbReference>
<name>A0A158R8W8_TAEAS</name>
<dbReference type="PANTHER" id="PTHR10174:SF130">
    <property type="entry name" value="ALPHA-TOCOPHEROL TRANSFER PROTEIN-LIKE"/>
    <property type="match status" value="1"/>
</dbReference>
<dbReference type="Gene3D" id="3.40.525.10">
    <property type="entry name" value="CRAL-TRIO lipid binding domain"/>
    <property type="match status" value="1"/>
</dbReference>
<reference evidence="4" key="1">
    <citation type="submission" date="2016-04" db="UniProtKB">
        <authorList>
            <consortium name="WormBaseParasite"/>
        </authorList>
    </citation>
    <scope>IDENTIFICATION</scope>
</reference>
<dbReference type="AlphaFoldDB" id="A0A158R8W8"/>
<keyword evidence="3" id="KW-1185">Reference proteome</keyword>
<dbReference type="Pfam" id="PF00650">
    <property type="entry name" value="CRAL_TRIO"/>
    <property type="match status" value="1"/>
</dbReference>
<dbReference type="InterPro" id="IPR036273">
    <property type="entry name" value="CRAL/TRIO_N_dom_sf"/>
</dbReference>
<evidence type="ECO:0000313" key="4">
    <source>
        <dbReference type="WBParaSite" id="TASK_0000623701-mRNA-1"/>
    </source>
</evidence>
<dbReference type="GO" id="GO:1902936">
    <property type="term" value="F:phosphatidylinositol bisphosphate binding"/>
    <property type="evidence" value="ECO:0007669"/>
    <property type="project" value="TreeGrafter"/>
</dbReference>
<dbReference type="Gene3D" id="1.20.5.1200">
    <property type="entry name" value="Alpha-tocopherol transfer"/>
    <property type="match status" value="1"/>
</dbReference>